<evidence type="ECO:0000313" key="7">
    <source>
        <dbReference type="EMBL" id="KOF70978.1"/>
    </source>
</evidence>
<keyword evidence="2 6" id="KW-0689">Ribosomal protein</keyword>
<dbReference type="Pfam" id="PF00252">
    <property type="entry name" value="Ribosomal_L16"/>
    <property type="match status" value="1"/>
</dbReference>
<dbReference type="PANTHER" id="PTHR12220:SF13">
    <property type="entry name" value="LARGE RIBOSOMAL SUBUNIT PROTEIN UL16M"/>
    <property type="match status" value="1"/>
</dbReference>
<dbReference type="InterPro" id="IPR016180">
    <property type="entry name" value="Ribosomal_uL16_dom"/>
</dbReference>
<dbReference type="PRINTS" id="PR00060">
    <property type="entry name" value="RIBOSOMALL16"/>
</dbReference>
<dbReference type="InterPro" id="IPR047873">
    <property type="entry name" value="Ribosomal_uL16"/>
</dbReference>
<dbReference type="Gene3D" id="3.90.1170.10">
    <property type="entry name" value="Ribosomal protein L10e/L16"/>
    <property type="match status" value="1"/>
</dbReference>
<proteinExistence type="inferred from homology"/>
<evidence type="ECO:0000256" key="5">
    <source>
        <dbReference type="ARBA" id="ARBA00035440"/>
    </source>
</evidence>
<dbReference type="GO" id="GO:0019843">
    <property type="term" value="F:rRNA binding"/>
    <property type="evidence" value="ECO:0007669"/>
    <property type="project" value="InterPro"/>
</dbReference>
<dbReference type="PANTHER" id="PTHR12220">
    <property type="entry name" value="50S/60S RIBOSOMAL PROTEIN L16"/>
    <property type="match status" value="1"/>
</dbReference>
<dbReference type="EMBL" id="KQ424459">
    <property type="protein sequence ID" value="KOF70978.1"/>
    <property type="molecule type" value="Genomic_DNA"/>
</dbReference>
<dbReference type="InterPro" id="IPR036920">
    <property type="entry name" value="Ribosomal_uL16_sf"/>
</dbReference>
<dbReference type="STRING" id="37653.A0A0L8G242"/>
<dbReference type="KEGG" id="obi:106879710"/>
<dbReference type="GO" id="GO:0005762">
    <property type="term" value="C:mitochondrial large ribosomal subunit"/>
    <property type="evidence" value="ECO:0007669"/>
    <property type="project" value="TreeGrafter"/>
</dbReference>
<protein>
    <recommendedName>
        <fullName evidence="4">Large ribosomal subunit protein uL16m</fullName>
    </recommendedName>
    <alternativeName>
        <fullName evidence="5">39S ribosomal protein L16, mitochondrial</fullName>
    </alternativeName>
</protein>
<dbReference type="SUPFAM" id="SSF54686">
    <property type="entry name" value="Ribosomal protein L16p/L10e"/>
    <property type="match status" value="1"/>
</dbReference>
<organism evidence="7">
    <name type="scientific">Octopus bimaculoides</name>
    <name type="common">California two-spotted octopus</name>
    <dbReference type="NCBI Taxonomy" id="37653"/>
    <lineage>
        <taxon>Eukaryota</taxon>
        <taxon>Metazoa</taxon>
        <taxon>Spiralia</taxon>
        <taxon>Lophotrochozoa</taxon>
        <taxon>Mollusca</taxon>
        <taxon>Cephalopoda</taxon>
        <taxon>Coleoidea</taxon>
        <taxon>Octopodiformes</taxon>
        <taxon>Octopoda</taxon>
        <taxon>Incirrata</taxon>
        <taxon>Octopodidae</taxon>
        <taxon>Octopus</taxon>
    </lineage>
</organism>
<evidence type="ECO:0000256" key="3">
    <source>
        <dbReference type="ARBA" id="ARBA00023274"/>
    </source>
</evidence>
<dbReference type="GO" id="GO:0032543">
    <property type="term" value="P:mitochondrial translation"/>
    <property type="evidence" value="ECO:0007669"/>
    <property type="project" value="TreeGrafter"/>
</dbReference>
<keyword evidence="3 6" id="KW-0687">Ribonucleoprotein</keyword>
<dbReference type="InterPro" id="IPR000114">
    <property type="entry name" value="Ribosomal_uL16_bact-type"/>
</dbReference>
<evidence type="ECO:0000256" key="2">
    <source>
        <dbReference type="ARBA" id="ARBA00022980"/>
    </source>
</evidence>
<sequence length="251" mass="29206">MSRSCISFLFQRGAFKWHQTSTKNNGALMFIPAAGLRDFPHPPDYSNIILPERRRLKTVEKVPQMPSNQRPPKMPRRNYLMRGPELVHNKLQYCDFGIQALTGGRMKWGHYEVLRLGILRKFDESRMFAVWRIDPPWKPMTKKGQGHRMGGGKGSISHYVCPVRTGRIIIEVGGKCEFSDVKGFLSNLAHLMPFPARAVSKQMLEEERQQEIEKEERNVNPFSFEYCVKNNIYGCQANLSKYTMLWYGKYR</sequence>
<evidence type="ECO:0000256" key="1">
    <source>
        <dbReference type="ARBA" id="ARBA00008931"/>
    </source>
</evidence>
<dbReference type="OMA" id="WGHMEMM"/>
<reference evidence="7" key="1">
    <citation type="submission" date="2015-07" db="EMBL/GenBank/DDBJ databases">
        <title>MeaNS - Measles Nucleotide Surveillance Program.</title>
        <authorList>
            <person name="Tran T."/>
            <person name="Druce J."/>
        </authorList>
    </citation>
    <scope>NUCLEOTIDE SEQUENCE</scope>
    <source>
        <strain evidence="7">UCB-OBI-ISO-001</strain>
        <tissue evidence="7">Gonad</tissue>
    </source>
</reference>
<dbReference type="AlphaFoldDB" id="A0A0L8G242"/>
<gene>
    <name evidence="7" type="ORF">OCBIM_22001888mg</name>
</gene>
<name>A0A0L8G242_OCTBM</name>
<evidence type="ECO:0000256" key="6">
    <source>
        <dbReference type="RuleBase" id="RU004413"/>
    </source>
</evidence>
<comment type="similarity">
    <text evidence="1 6">Belongs to the universal ribosomal protein uL16 family.</text>
</comment>
<dbReference type="GO" id="GO:0003735">
    <property type="term" value="F:structural constituent of ribosome"/>
    <property type="evidence" value="ECO:0007669"/>
    <property type="project" value="InterPro"/>
</dbReference>
<dbReference type="CDD" id="cd01433">
    <property type="entry name" value="Ribosomal_L16_L10e"/>
    <property type="match status" value="1"/>
</dbReference>
<accession>A0A0L8G242</accession>
<evidence type="ECO:0000256" key="4">
    <source>
        <dbReference type="ARBA" id="ARBA00035302"/>
    </source>
</evidence>
<dbReference type="OrthoDB" id="268521at2759"/>